<dbReference type="NCBIfam" id="TIGR01926">
    <property type="entry name" value="peroxid_rel"/>
    <property type="match status" value="1"/>
</dbReference>
<dbReference type="GO" id="GO:0051920">
    <property type="term" value="F:peroxiredoxin activity"/>
    <property type="evidence" value="ECO:0007669"/>
    <property type="project" value="InterPro"/>
</dbReference>
<dbReference type="InterPro" id="IPR010195">
    <property type="entry name" value="Uncharacterised_peroxidase-rel"/>
</dbReference>
<accession>A0A0D6ML74</accession>
<comment type="caution">
    <text evidence="2">The sequence shown here is derived from an EMBL/GenBank/DDBJ whole genome shotgun (WGS) entry which is preliminary data.</text>
</comment>
<organism evidence="2 3">
    <name type="scientific">Tanticharoenia sakaeratensis NBRC 103193</name>
    <dbReference type="NCBI Taxonomy" id="1231623"/>
    <lineage>
        <taxon>Bacteria</taxon>
        <taxon>Pseudomonadati</taxon>
        <taxon>Pseudomonadota</taxon>
        <taxon>Alphaproteobacteria</taxon>
        <taxon>Acetobacterales</taxon>
        <taxon>Acetobacteraceae</taxon>
        <taxon>Tanticharoenia</taxon>
    </lineage>
</organism>
<dbReference type="PANTHER" id="PTHR35446:SF2">
    <property type="entry name" value="CARBOXYMUCONOLACTONE DECARBOXYLASE-LIKE DOMAIN-CONTAINING PROTEIN"/>
    <property type="match status" value="1"/>
</dbReference>
<dbReference type="OrthoDB" id="3667834at2"/>
<dbReference type="AlphaFoldDB" id="A0A0D6ML74"/>
<dbReference type="STRING" id="1231623.Tasa_019_062"/>
<evidence type="ECO:0000313" key="2">
    <source>
        <dbReference type="EMBL" id="GAN54377.1"/>
    </source>
</evidence>
<reference evidence="2 3" key="1">
    <citation type="submission" date="2012-10" db="EMBL/GenBank/DDBJ databases">
        <title>Genome sequencing of Tanticharoenia sakaeratensis NBRC 103193.</title>
        <authorList>
            <person name="Azuma Y."/>
            <person name="Hadano H."/>
            <person name="Hirakawa H."/>
            <person name="Matsushita K."/>
        </authorList>
    </citation>
    <scope>NUCLEOTIDE SEQUENCE [LARGE SCALE GENOMIC DNA]</scope>
    <source>
        <strain evidence="2 3">NBRC 103193</strain>
    </source>
</reference>
<feature type="domain" description="Carboxymuconolactone decarboxylase-like" evidence="1">
    <location>
        <begin position="54"/>
        <end position="135"/>
    </location>
</feature>
<protein>
    <recommendedName>
        <fullName evidence="1">Carboxymuconolactone decarboxylase-like domain-containing protein</fullName>
    </recommendedName>
</protein>
<keyword evidence="3" id="KW-1185">Reference proteome</keyword>
<dbReference type="PANTHER" id="PTHR35446">
    <property type="entry name" value="SI:CH211-175M2.5"/>
    <property type="match status" value="1"/>
</dbReference>
<dbReference type="Pfam" id="PF02627">
    <property type="entry name" value="CMD"/>
    <property type="match status" value="1"/>
</dbReference>
<evidence type="ECO:0000313" key="3">
    <source>
        <dbReference type="Proteomes" id="UP000032679"/>
    </source>
</evidence>
<proteinExistence type="predicted"/>
<name>A0A0D6ML74_9PROT</name>
<dbReference type="InterPro" id="IPR003779">
    <property type="entry name" value="CMD-like"/>
</dbReference>
<evidence type="ECO:0000259" key="1">
    <source>
        <dbReference type="Pfam" id="PF02627"/>
    </source>
</evidence>
<dbReference type="Proteomes" id="UP000032679">
    <property type="component" value="Unassembled WGS sequence"/>
</dbReference>
<dbReference type="InterPro" id="IPR029032">
    <property type="entry name" value="AhpD-like"/>
</dbReference>
<dbReference type="EMBL" id="BALE01000019">
    <property type="protein sequence ID" value="GAN54377.1"/>
    <property type="molecule type" value="Genomic_DNA"/>
</dbReference>
<dbReference type="Gene3D" id="1.20.1290.10">
    <property type="entry name" value="AhpD-like"/>
    <property type="match status" value="1"/>
</dbReference>
<dbReference type="SUPFAM" id="SSF69118">
    <property type="entry name" value="AhpD-like"/>
    <property type="match status" value="1"/>
</dbReference>
<gene>
    <name evidence="2" type="ORF">Tasa_019_062</name>
</gene>
<sequence>MTSTHPFTTEALDWRSYVHPVILADATDAQHAAMKTTPSNMKVSDYILTLAHDPQVLAVRTPLYNAVMYGRGGLGRPLRELGALVASVLNRCVFCASTHAARFVQLTGRRDVVEAIFTDGADAKLEPEWQPVFAFAVKLTREPGAVGAHDHERLREAGLSDLQILDLVLSASMFAWANRLMHTLGEAEYPVTTPEGG</sequence>
<dbReference type="RefSeq" id="WP_048848915.1">
    <property type="nucleotide sequence ID" value="NZ_BALE01000019.1"/>
</dbReference>